<feature type="non-terminal residue" evidence="4">
    <location>
        <position position="1"/>
    </location>
</feature>
<evidence type="ECO:0000313" key="5">
    <source>
        <dbReference type="EMBL" id="CAI3962205.1"/>
    </source>
</evidence>
<dbReference type="Proteomes" id="UP001154259">
    <property type="component" value="Unassembled WGS sequence"/>
</dbReference>
<feature type="binding site" evidence="2">
    <location>
        <begin position="105"/>
        <end position="112"/>
    </location>
    <ligand>
        <name>ATP</name>
        <dbReference type="ChEBI" id="CHEBI:30616"/>
    </ligand>
</feature>
<accession>A0A9W4TRW0</accession>
<dbReference type="InterPro" id="IPR003812">
    <property type="entry name" value="Fido"/>
</dbReference>
<feature type="domain" description="Fido" evidence="3">
    <location>
        <begin position="20"/>
        <end position="165"/>
    </location>
</feature>
<dbReference type="EMBL" id="CAMXCM010000012">
    <property type="protein sequence ID" value="CAI3958378.1"/>
    <property type="molecule type" value="Genomic_DNA"/>
</dbReference>
<keyword evidence="2" id="KW-0547">Nucleotide-binding</keyword>
<dbReference type="PANTHER" id="PTHR13504">
    <property type="entry name" value="FIDO DOMAIN-CONTAINING PROTEIN DDB_G0283145"/>
    <property type="match status" value="1"/>
</dbReference>
<dbReference type="SUPFAM" id="SSF140931">
    <property type="entry name" value="Fic-like"/>
    <property type="match status" value="1"/>
</dbReference>
<proteinExistence type="predicted"/>
<organism evidence="4 6">
    <name type="scientific">Commensalibacter communis</name>
    <dbReference type="NCBI Taxonomy" id="2972786"/>
    <lineage>
        <taxon>Bacteria</taxon>
        <taxon>Pseudomonadati</taxon>
        <taxon>Pseudomonadota</taxon>
        <taxon>Alphaproteobacteria</taxon>
        <taxon>Acetobacterales</taxon>
        <taxon>Acetobacteraceae</taxon>
    </lineage>
</organism>
<dbReference type="Pfam" id="PF21248">
    <property type="entry name" value="SoFic-like_C"/>
    <property type="match status" value="1"/>
</dbReference>
<dbReference type="Pfam" id="PF02661">
    <property type="entry name" value="Fic"/>
    <property type="match status" value="1"/>
</dbReference>
<dbReference type="PROSITE" id="PS51459">
    <property type="entry name" value="FIDO"/>
    <property type="match status" value="1"/>
</dbReference>
<dbReference type="GO" id="GO:0005524">
    <property type="term" value="F:ATP binding"/>
    <property type="evidence" value="ECO:0007669"/>
    <property type="project" value="UniProtKB-KW"/>
</dbReference>
<dbReference type="EMBL" id="CAMXCS010000028">
    <property type="protein sequence ID" value="CAI3962205.1"/>
    <property type="molecule type" value="Genomic_DNA"/>
</dbReference>
<feature type="binding site" evidence="2">
    <location>
        <begin position="143"/>
        <end position="144"/>
    </location>
    <ligand>
        <name>ATP</name>
        <dbReference type="ChEBI" id="CHEBI:30616"/>
    </ligand>
</feature>
<dbReference type="RefSeq" id="WP_271790833.1">
    <property type="nucleotide sequence ID" value="NZ_CAMXCM010000012.1"/>
</dbReference>
<sequence>QYSDALQEGFIEMKECNNLITSKVLIKIQQKIRNTSEGFRTNGVTLRKGGTGEVIYTPPQSGDEVLRLMSDLEKFINDSDEIECDPLIKMALIHHQFERIHPFSDGNGRTGRILNSLYLVKEAGICVPVLYLSRYFVHNKHSYYTLIQEVTEQDKWEEWILYFLKGIETIATQTVSIVAEIQLLMVSYMEDIQKNCRCFSQELVELLFQHPYVMRETIQNKLSVSGPTATKYLNELCDHDFLVKVQKGNRNFYVNSELYQIFQKM</sequence>
<keyword evidence="2" id="KW-0067">ATP-binding</keyword>
<feature type="active site" evidence="1">
    <location>
        <position position="101"/>
    </location>
</feature>
<comment type="caution">
    <text evidence="4">The sequence shown here is derived from an EMBL/GenBank/DDBJ whole genome shotgun (WGS) entry which is preliminary data.</text>
</comment>
<dbReference type="Proteomes" id="UP001154255">
    <property type="component" value="Unassembled WGS sequence"/>
</dbReference>
<keyword evidence="7" id="KW-1185">Reference proteome</keyword>
<evidence type="ECO:0000259" key="3">
    <source>
        <dbReference type="PROSITE" id="PS51459"/>
    </source>
</evidence>
<dbReference type="Gene3D" id="1.10.3290.10">
    <property type="entry name" value="Fido-like domain"/>
    <property type="match status" value="1"/>
</dbReference>
<gene>
    <name evidence="5" type="ORF">R53529_LOCUS2445</name>
    <name evidence="4" type="ORF">R53530_LOCUS2266</name>
</gene>
<dbReference type="InterPro" id="IPR036597">
    <property type="entry name" value="Fido-like_dom_sf"/>
</dbReference>
<reference evidence="4" key="1">
    <citation type="submission" date="2022-10" db="EMBL/GenBank/DDBJ databases">
        <authorList>
            <person name="Botero Cardona J."/>
        </authorList>
    </citation>
    <scope>NUCLEOTIDE SEQUENCE</scope>
    <source>
        <strain evidence="4">LMG 31819</strain>
        <strain evidence="5">R-53529</strain>
    </source>
</reference>
<dbReference type="PANTHER" id="PTHR13504:SF38">
    <property type="entry name" value="FIDO DOMAIN-CONTAINING PROTEIN"/>
    <property type="match status" value="1"/>
</dbReference>
<evidence type="ECO:0000313" key="6">
    <source>
        <dbReference type="Proteomes" id="UP001154255"/>
    </source>
</evidence>
<dbReference type="InterPro" id="IPR048770">
    <property type="entry name" value="SoFic-like_C"/>
</dbReference>
<evidence type="ECO:0000256" key="1">
    <source>
        <dbReference type="PIRSR" id="PIRSR640198-1"/>
    </source>
</evidence>
<evidence type="ECO:0000313" key="4">
    <source>
        <dbReference type="EMBL" id="CAI3958378.1"/>
    </source>
</evidence>
<name>A0A9W4TRW0_9PROT</name>
<evidence type="ECO:0000256" key="2">
    <source>
        <dbReference type="PIRSR" id="PIRSR640198-2"/>
    </source>
</evidence>
<protein>
    <submittedName>
        <fullName evidence="4 5">Fic family protein</fullName>
    </submittedName>
</protein>
<dbReference type="InterPro" id="IPR040198">
    <property type="entry name" value="Fido_containing"/>
</dbReference>
<dbReference type="AlphaFoldDB" id="A0A9W4TRW0"/>
<evidence type="ECO:0000313" key="7">
    <source>
        <dbReference type="Proteomes" id="UP001154259"/>
    </source>
</evidence>